<sequence>MREVFGGATGPRIKKRINSTINLLNVYLAAEGKRGQISIIILTHSEHNDYDFLLVHSTSISQKGRQKPYISTRNDSSNASGRTTGADCPTTLFLFLVSLFLALTGWPAGRLVPPLYPHTAPRSPVRSPISSRCARVNPPLDERLTV</sequence>
<name>A0A4C1U2J3_EUMVA</name>
<dbReference type="Proteomes" id="UP000299102">
    <property type="component" value="Unassembled WGS sequence"/>
</dbReference>
<keyword evidence="2" id="KW-1185">Reference proteome</keyword>
<organism evidence="1 2">
    <name type="scientific">Eumeta variegata</name>
    <name type="common">Bagworm moth</name>
    <name type="synonym">Eumeta japonica</name>
    <dbReference type="NCBI Taxonomy" id="151549"/>
    <lineage>
        <taxon>Eukaryota</taxon>
        <taxon>Metazoa</taxon>
        <taxon>Ecdysozoa</taxon>
        <taxon>Arthropoda</taxon>
        <taxon>Hexapoda</taxon>
        <taxon>Insecta</taxon>
        <taxon>Pterygota</taxon>
        <taxon>Neoptera</taxon>
        <taxon>Endopterygota</taxon>
        <taxon>Lepidoptera</taxon>
        <taxon>Glossata</taxon>
        <taxon>Ditrysia</taxon>
        <taxon>Tineoidea</taxon>
        <taxon>Psychidae</taxon>
        <taxon>Oiketicinae</taxon>
        <taxon>Eumeta</taxon>
    </lineage>
</organism>
<comment type="caution">
    <text evidence="1">The sequence shown here is derived from an EMBL/GenBank/DDBJ whole genome shotgun (WGS) entry which is preliminary data.</text>
</comment>
<dbReference type="AlphaFoldDB" id="A0A4C1U2J3"/>
<evidence type="ECO:0000313" key="2">
    <source>
        <dbReference type="Proteomes" id="UP000299102"/>
    </source>
</evidence>
<accession>A0A4C1U2J3</accession>
<gene>
    <name evidence="1" type="ORF">EVAR_78876_1</name>
</gene>
<proteinExistence type="predicted"/>
<reference evidence="1 2" key="1">
    <citation type="journal article" date="2019" name="Commun. Biol.">
        <title>The bagworm genome reveals a unique fibroin gene that provides high tensile strength.</title>
        <authorList>
            <person name="Kono N."/>
            <person name="Nakamura H."/>
            <person name="Ohtoshi R."/>
            <person name="Tomita M."/>
            <person name="Numata K."/>
            <person name="Arakawa K."/>
        </authorList>
    </citation>
    <scope>NUCLEOTIDE SEQUENCE [LARGE SCALE GENOMIC DNA]</scope>
</reference>
<evidence type="ECO:0000313" key="1">
    <source>
        <dbReference type="EMBL" id="GBP20499.1"/>
    </source>
</evidence>
<dbReference type="EMBL" id="BGZK01000119">
    <property type="protein sequence ID" value="GBP20499.1"/>
    <property type="molecule type" value="Genomic_DNA"/>
</dbReference>
<protein>
    <submittedName>
        <fullName evidence="1">Uncharacterized protein</fullName>
    </submittedName>
</protein>